<evidence type="ECO:0000313" key="4">
    <source>
        <dbReference type="Proteomes" id="UP000440578"/>
    </source>
</evidence>
<keyword evidence="4" id="KW-1185">Reference proteome</keyword>
<evidence type="ECO:0000256" key="1">
    <source>
        <dbReference type="SAM" id="MobiDB-lite"/>
    </source>
</evidence>
<feature type="compositionally biased region" description="Pro residues" evidence="1">
    <location>
        <begin position="140"/>
        <end position="150"/>
    </location>
</feature>
<proteinExistence type="predicted"/>
<feature type="chain" id="PRO_5025459369" description="Fibrinogen C-terminal domain-containing protein" evidence="2">
    <location>
        <begin position="22"/>
        <end position="387"/>
    </location>
</feature>
<sequence length="387" mass="42707">MLPHSAVPVLLLGLLLGLGAAVPLQDSADIPPDGSQPVVAARGGFYLPPAAGTAAPTAAAADPLLHRLQPLLERALARAVENLLAAGRRTEGDQLAALRARLESLEREMAELRRDAPPPPPPGAVQCPQPEPEPAETTPAPRPEPAPTPKPEPEPCLSEPDPLAAELAPFERPEKLSCARSCLQLRDQMHNPQDGVYWFTGMPVPVLCDFSHDGGGWTLLLTAKSREGWNLLSVLGRRERSPSLDDNYSILEHADYIRDLGTGTRFAYRIETQAEKSRQRWGGVWFAPQNYSFVHENPDQTEVFNVKRFDKWTYKANGIKRRMPWLNMHVRGSGNEPAVLTTGDASTNVWGTLLNDEGKTTYQHSPWIHPEAQQSGTVLYWMRENSR</sequence>
<dbReference type="Gene3D" id="3.90.215.10">
    <property type="entry name" value="Gamma Fibrinogen, chain A, domain 1"/>
    <property type="match status" value="1"/>
</dbReference>
<feature type="region of interest" description="Disordered" evidence="1">
    <location>
        <begin position="110"/>
        <end position="161"/>
    </location>
</feature>
<gene>
    <name evidence="3" type="ORF">FJT64_022811</name>
</gene>
<organism evidence="3 4">
    <name type="scientific">Amphibalanus amphitrite</name>
    <name type="common">Striped barnacle</name>
    <name type="synonym">Balanus amphitrite</name>
    <dbReference type="NCBI Taxonomy" id="1232801"/>
    <lineage>
        <taxon>Eukaryota</taxon>
        <taxon>Metazoa</taxon>
        <taxon>Ecdysozoa</taxon>
        <taxon>Arthropoda</taxon>
        <taxon>Crustacea</taxon>
        <taxon>Multicrustacea</taxon>
        <taxon>Cirripedia</taxon>
        <taxon>Thoracica</taxon>
        <taxon>Thoracicalcarea</taxon>
        <taxon>Balanomorpha</taxon>
        <taxon>Balanoidea</taxon>
        <taxon>Balanidae</taxon>
        <taxon>Amphibalaninae</taxon>
        <taxon>Amphibalanus</taxon>
    </lineage>
</organism>
<name>A0A6A4WSF2_AMPAM</name>
<dbReference type="InterPro" id="IPR014716">
    <property type="entry name" value="Fibrinogen_a/b/g_C_1"/>
</dbReference>
<accession>A0A6A4WSF2</accession>
<dbReference type="SUPFAM" id="SSF56496">
    <property type="entry name" value="Fibrinogen C-terminal domain-like"/>
    <property type="match status" value="1"/>
</dbReference>
<dbReference type="Proteomes" id="UP000440578">
    <property type="component" value="Unassembled WGS sequence"/>
</dbReference>
<evidence type="ECO:0000313" key="3">
    <source>
        <dbReference type="EMBL" id="KAF0305562.1"/>
    </source>
</evidence>
<comment type="caution">
    <text evidence="3">The sequence shown here is derived from an EMBL/GenBank/DDBJ whole genome shotgun (WGS) entry which is preliminary data.</text>
</comment>
<protein>
    <recommendedName>
        <fullName evidence="5">Fibrinogen C-terminal domain-containing protein</fullName>
    </recommendedName>
</protein>
<reference evidence="3 4" key="1">
    <citation type="submission" date="2019-07" db="EMBL/GenBank/DDBJ databases">
        <title>Draft genome assembly of a fouling barnacle, Amphibalanus amphitrite (Darwin, 1854): The first reference genome for Thecostraca.</title>
        <authorList>
            <person name="Kim W."/>
        </authorList>
    </citation>
    <scope>NUCLEOTIDE SEQUENCE [LARGE SCALE GENOMIC DNA]</scope>
    <source>
        <strain evidence="3">SNU_AA5</strain>
        <tissue evidence="3">Soma without cirri and trophi</tissue>
    </source>
</reference>
<dbReference type="OrthoDB" id="5971203at2759"/>
<feature type="signal peptide" evidence="2">
    <location>
        <begin position="1"/>
        <end position="21"/>
    </location>
</feature>
<dbReference type="EMBL" id="VIIS01000742">
    <property type="protein sequence ID" value="KAF0305562.1"/>
    <property type="molecule type" value="Genomic_DNA"/>
</dbReference>
<dbReference type="AlphaFoldDB" id="A0A6A4WSF2"/>
<evidence type="ECO:0000256" key="2">
    <source>
        <dbReference type="SAM" id="SignalP"/>
    </source>
</evidence>
<evidence type="ECO:0008006" key="5">
    <source>
        <dbReference type="Google" id="ProtNLM"/>
    </source>
</evidence>
<dbReference type="NCBIfam" id="NF040941">
    <property type="entry name" value="GGGWT_bact"/>
    <property type="match status" value="1"/>
</dbReference>
<dbReference type="InterPro" id="IPR036056">
    <property type="entry name" value="Fibrinogen-like_C"/>
</dbReference>
<keyword evidence="2" id="KW-0732">Signal</keyword>